<organism evidence="2 3">
    <name type="scientific">Alkalibacillus filiformis</name>
    <dbReference type="NCBI Taxonomy" id="200990"/>
    <lineage>
        <taxon>Bacteria</taxon>
        <taxon>Bacillati</taxon>
        <taxon>Bacillota</taxon>
        <taxon>Bacilli</taxon>
        <taxon>Bacillales</taxon>
        <taxon>Bacillaceae</taxon>
        <taxon>Alkalibacillus</taxon>
    </lineage>
</organism>
<sequence length="36" mass="4081">MSNHSKEPKLFGTFVSVLLVGLFIVMAWVSIFFGFM</sequence>
<evidence type="ECO:0000313" key="3">
    <source>
        <dbReference type="Proteomes" id="UP001236723"/>
    </source>
</evidence>
<proteinExistence type="predicted"/>
<accession>A0ABU0DV01</accession>
<dbReference type="EMBL" id="JAUSUP010000005">
    <property type="protein sequence ID" value="MDQ0352123.1"/>
    <property type="molecule type" value="Genomic_DNA"/>
</dbReference>
<feature type="transmembrane region" description="Helical" evidence="1">
    <location>
        <begin position="12"/>
        <end position="35"/>
    </location>
</feature>
<protein>
    <recommendedName>
        <fullName evidence="4">Cytochrome c oxidase subunit 2A</fullName>
    </recommendedName>
</protein>
<keyword evidence="1" id="KW-0472">Membrane</keyword>
<keyword evidence="1" id="KW-1133">Transmembrane helix</keyword>
<reference evidence="2 3" key="1">
    <citation type="submission" date="2023-07" db="EMBL/GenBank/DDBJ databases">
        <title>Genomic Encyclopedia of Type Strains, Phase IV (KMG-IV): sequencing the most valuable type-strain genomes for metagenomic binning, comparative biology and taxonomic classification.</title>
        <authorList>
            <person name="Goeker M."/>
        </authorList>
    </citation>
    <scope>NUCLEOTIDE SEQUENCE [LARGE SCALE GENOMIC DNA]</scope>
    <source>
        <strain evidence="2 3">DSM 15448</strain>
    </source>
</reference>
<evidence type="ECO:0008006" key="4">
    <source>
        <dbReference type="Google" id="ProtNLM"/>
    </source>
</evidence>
<dbReference type="RefSeq" id="WP_017186289.1">
    <property type="nucleotide sequence ID" value="NZ_JAUSUP010000005.1"/>
</dbReference>
<name>A0ABU0DV01_9BACI</name>
<evidence type="ECO:0000256" key="1">
    <source>
        <dbReference type="SAM" id="Phobius"/>
    </source>
</evidence>
<keyword evidence="1" id="KW-0812">Transmembrane</keyword>
<gene>
    <name evidence="2" type="ORF">J2R98_001957</name>
</gene>
<evidence type="ECO:0000313" key="2">
    <source>
        <dbReference type="EMBL" id="MDQ0352123.1"/>
    </source>
</evidence>
<dbReference type="Proteomes" id="UP001236723">
    <property type="component" value="Unassembled WGS sequence"/>
</dbReference>
<comment type="caution">
    <text evidence="2">The sequence shown here is derived from an EMBL/GenBank/DDBJ whole genome shotgun (WGS) entry which is preliminary data.</text>
</comment>
<keyword evidence="3" id="KW-1185">Reference proteome</keyword>